<evidence type="ECO:0000313" key="4">
    <source>
        <dbReference type="RefSeq" id="XP_017659191.1"/>
    </source>
</evidence>
<dbReference type="PANTHER" id="PTHR19211">
    <property type="entry name" value="ATP-BINDING TRANSPORT PROTEIN-RELATED"/>
    <property type="match status" value="1"/>
</dbReference>
<proteinExistence type="predicted"/>
<dbReference type="GO" id="GO:0016887">
    <property type="term" value="F:ATP hydrolysis activity"/>
    <property type="evidence" value="ECO:0007669"/>
    <property type="project" value="InterPro"/>
</dbReference>
<dbReference type="Pfam" id="PF00005">
    <property type="entry name" value="ABC_tran"/>
    <property type="match status" value="1"/>
</dbReference>
<dbReference type="FunFam" id="3.40.50.300:FF:001197">
    <property type="entry name" value="Putative ATP-binding cassette family ATPase"/>
    <property type="match status" value="1"/>
</dbReference>
<dbReference type="SUPFAM" id="SSF52540">
    <property type="entry name" value="P-loop containing nucleoside triphosphate hydrolases"/>
    <property type="match status" value="1"/>
</dbReference>
<dbReference type="AlphaFoldDB" id="A0A6J0GEH5"/>
<organism evidence="3 4">
    <name type="scientific">Lepidothrix coronata</name>
    <name type="common">blue-crowned manakin</name>
    <dbReference type="NCBI Taxonomy" id="321398"/>
    <lineage>
        <taxon>Eukaryota</taxon>
        <taxon>Metazoa</taxon>
        <taxon>Chordata</taxon>
        <taxon>Craniata</taxon>
        <taxon>Vertebrata</taxon>
        <taxon>Euteleostomi</taxon>
        <taxon>Archelosauria</taxon>
        <taxon>Archosauria</taxon>
        <taxon>Dinosauria</taxon>
        <taxon>Saurischia</taxon>
        <taxon>Theropoda</taxon>
        <taxon>Coelurosauria</taxon>
        <taxon>Aves</taxon>
        <taxon>Neognathae</taxon>
        <taxon>Neoaves</taxon>
        <taxon>Telluraves</taxon>
        <taxon>Australaves</taxon>
        <taxon>Passeriformes</taxon>
        <taxon>Pipridae</taxon>
        <taxon>Lepidothrix</taxon>
    </lineage>
</organism>
<dbReference type="InterPro" id="IPR017871">
    <property type="entry name" value="ABC_transporter-like_CS"/>
</dbReference>
<dbReference type="Proteomes" id="UP000504624">
    <property type="component" value="Unplaced"/>
</dbReference>
<dbReference type="PANTHER" id="PTHR19211:SF14">
    <property type="entry name" value="ATP-BINDING CASSETTE SUB-FAMILY F MEMBER 1"/>
    <property type="match status" value="1"/>
</dbReference>
<dbReference type="InterPro" id="IPR050611">
    <property type="entry name" value="ABCF"/>
</dbReference>
<reference evidence="4" key="1">
    <citation type="submission" date="2025-08" db="UniProtKB">
        <authorList>
            <consortium name="RefSeq"/>
        </authorList>
    </citation>
    <scope>IDENTIFICATION</scope>
</reference>
<dbReference type="OrthoDB" id="2110130at2759"/>
<dbReference type="GO" id="GO:0005524">
    <property type="term" value="F:ATP binding"/>
    <property type="evidence" value="ECO:0007669"/>
    <property type="project" value="InterPro"/>
</dbReference>
<evidence type="ECO:0000256" key="1">
    <source>
        <dbReference type="ARBA" id="ARBA00022737"/>
    </source>
</evidence>
<protein>
    <submittedName>
        <fullName evidence="4">ATP-binding cassette sub-family F member 1-like</fullName>
    </submittedName>
</protein>
<dbReference type="InterPro" id="IPR027417">
    <property type="entry name" value="P-loop_NTPase"/>
</dbReference>
<dbReference type="InterPro" id="IPR003439">
    <property type="entry name" value="ABC_transporter-like_ATP-bd"/>
</dbReference>
<keyword evidence="1" id="KW-0677">Repeat</keyword>
<dbReference type="RefSeq" id="XP_017659191.1">
    <property type="nucleotide sequence ID" value="XM_017803702.1"/>
</dbReference>
<gene>
    <name evidence="4" type="primary">LOC108491908</name>
</gene>
<evidence type="ECO:0000313" key="3">
    <source>
        <dbReference type="Proteomes" id="UP000504624"/>
    </source>
</evidence>
<feature type="domain" description="ABC transporter" evidence="2">
    <location>
        <begin position="63"/>
        <end position="147"/>
    </location>
</feature>
<name>A0A6J0GEH5_9PASS</name>
<evidence type="ECO:0000259" key="2">
    <source>
        <dbReference type="Pfam" id="PF00005"/>
    </source>
</evidence>
<accession>A0A6J0GEH5</accession>
<dbReference type="Gene3D" id="3.40.50.300">
    <property type="entry name" value="P-loop containing nucleotide triphosphate hydrolases"/>
    <property type="match status" value="1"/>
</dbReference>
<dbReference type="GeneID" id="108491908"/>
<dbReference type="PROSITE" id="PS00211">
    <property type="entry name" value="ABC_TRANSPORTER_1"/>
    <property type="match status" value="1"/>
</dbReference>
<feature type="non-terminal residue" evidence="4">
    <location>
        <position position="1"/>
    </location>
</feature>
<keyword evidence="3" id="KW-1185">Reference proteome</keyword>
<sequence length="215" mass="23485">KVGFFTQQAQGRACPRCVLGVSRKVGFFNQQAQGRACPRCVLGVSRVGVSPLGVSLTPPVPAPQKVGFFNQQAAEQLRLEETAAEFLQRSFNLPHQDARKCLGRFGLEGHAHTLQIAKLSGGQKARVVFAELACREPDVLILDEPTNNLDIESIDALADAINDYKGAVIVVSHDARLITETNCQLWVVEEQGLSQIDGDFDDYKREVLEALGEVV</sequence>
<feature type="non-terminal residue" evidence="4">
    <location>
        <position position="215"/>
    </location>
</feature>